<dbReference type="EMBL" id="JQBL01000002">
    <property type="protein sequence ID" value="KRN51267.1"/>
    <property type="molecule type" value="Genomic_DNA"/>
</dbReference>
<feature type="transmembrane region" description="Helical" evidence="1">
    <location>
        <begin position="21"/>
        <end position="42"/>
    </location>
</feature>
<proteinExistence type="predicted"/>
<gene>
    <name evidence="2" type="ORF">IV49_GL000732</name>
</gene>
<evidence type="ECO:0000256" key="1">
    <source>
        <dbReference type="SAM" id="Phobius"/>
    </source>
</evidence>
<protein>
    <submittedName>
        <fullName evidence="2">Uncharacterized protein</fullName>
    </submittedName>
</protein>
<sequence length="211" mass="24408">MDNKGQTFAEKHPKLNTLFGLVLFLLLVAGGIYLLNLILVFLKNLFTTFGSFLSNFVSSTDKVIVVAMITGTVSITGVVISSIIAKIVDYRFNVKKLLYDKREVPYEQFIEMVYSIMEDTKKPENKRMTEEEINKKVSEFSRGLTLWGSNRVVKKWIKYRKNAAQNPDNENLFLLEQILYEMRKDVGLRRKMKKGVMLSFFINDIENALKK</sequence>
<dbReference type="PATRIC" id="fig|1410657.5.peg.764"/>
<feature type="transmembrane region" description="Helical" evidence="1">
    <location>
        <begin position="62"/>
        <end position="88"/>
    </location>
</feature>
<evidence type="ECO:0000313" key="2">
    <source>
        <dbReference type="EMBL" id="KRN51267.1"/>
    </source>
</evidence>
<accession>A0A0R2HE09</accession>
<keyword evidence="1" id="KW-1133">Transmembrane helix</keyword>
<keyword evidence="1" id="KW-0812">Transmembrane</keyword>
<organism evidence="2 3">
    <name type="scientific">Kandleria vitulina DSM 20405</name>
    <dbReference type="NCBI Taxonomy" id="1410657"/>
    <lineage>
        <taxon>Bacteria</taxon>
        <taxon>Bacillati</taxon>
        <taxon>Bacillota</taxon>
        <taxon>Erysipelotrichia</taxon>
        <taxon>Erysipelotrichales</taxon>
        <taxon>Coprobacillaceae</taxon>
        <taxon>Kandleria</taxon>
    </lineage>
</organism>
<comment type="caution">
    <text evidence="2">The sequence shown here is derived from an EMBL/GenBank/DDBJ whole genome shotgun (WGS) entry which is preliminary data.</text>
</comment>
<dbReference type="AlphaFoldDB" id="A0A0R2HE09"/>
<evidence type="ECO:0000313" key="3">
    <source>
        <dbReference type="Proteomes" id="UP000051841"/>
    </source>
</evidence>
<reference evidence="2 3" key="1">
    <citation type="journal article" date="2015" name="Genome Announc.">
        <title>Expanding the biotechnology potential of lactobacilli through comparative genomics of 213 strains and associated genera.</title>
        <authorList>
            <person name="Sun Z."/>
            <person name="Harris H.M."/>
            <person name="McCann A."/>
            <person name="Guo C."/>
            <person name="Argimon S."/>
            <person name="Zhang W."/>
            <person name="Yang X."/>
            <person name="Jeffery I.B."/>
            <person name="Cooney J.C."/>
            <person name="Kagawa T.F."/>
            <person name="Liu W."/>
            <person name="Song Y."/>
            <person name="Salvetti E."/>
            <person name="Wrobel A."/>
            <person name="Rasinkangas P."/>
            <person name="Parkhill J."/>
            <person name="Rea M.C."/>
            <person name="O'Sullivan O."/>
            <person name="Ritari J."/>
            <person name="Douillard F.P."/>
            <person name="Paul Ross R."/>
            <person name="Yang R."/>
            <person name="Briner A.E."/>
            <person name="Felis G.E."/>
            <person name="de Vos W.M."/>
            <person name="Barrangou R."/>
            <person name="Klaenhammer T.R."/>
            <person name="Caufield P.W."/>
            <person name="Cui Y."/>
            <person name="Zhang H."/>
            <person name="O'Toole P.W."/>
        </authorList>
    </citation>
    <scope>NUCLEOTIDE SEQUENCE [LARGE SCALE GENOMIC DNA]</scope>
    <source>
        <strain evidence="2 3">DSM 20405</strain>
    </source>
</reference>
<keyword evidence="3" id="KW-1185">Reference proteome</keyword>
<name>A0A0R2HE09_9FIRM</name>
<dbReference type="RefSeq" id="WP_031588733.1">
    <property type="nucleotide sequence ID" value="NZ_JNKN01000005.1"/>
</dbReference>
<keyword evidence="1" id="KW-0472">Membrane</keyword>
<dbReference type="Proteomes" id="UP000051841">
    <property type="component" value="Unassembled WGS sequence"/>
</dbReference>